<comment type="cofactor">
    <cofactor evidence="1">
        <name>a divalent metal cation</name>
        <dbReference type="ChEBI" id="CHEBI:60240"/>
    </cofactor>
</comment>
<sequence length="358" mass="41026">MSFRETREMLLLAYDSKIISDEEFLVLWESCHSKNPDFPYSSYARFDLENIHESECLAEFRVQKQDIPVLANVLQLPMNIRCPQRTICDRIEGLCMLLRRFSYPCRYSDMISRFGRPVPEICMITNEVMDNTFNNHSHRISQWNDDIILNPHLLQEYADVIHAKGAPLENCFRFIDGTVRPIARPDQQQRIVYNGDKRVHSLKFQSVALPNGLIGNMYGPVEGKKHDASMLVDSNLLHELEQNAFSPTGEPMCVFGDPAYPLRVHLQAPFRHGTLTPVMEGYNAEMSSVRVTVEWLFGGIINDFKFLDFKKNLNIGMSSVGKMYLVCAILNNAITCLYGNSTSEFFGLNPPSLQDYFT</sequence>
<comment type="caution">
    <text evidence="4">The sequence shown here is derived from an EMBL/GenBank/DDBJ whole genome shotgun (WGS) entry which is preliminary data.</text>
</comment>
<keyword evidence="5" id="KW-1185">Reference proteome</keyword>
<evidence type="ECO:0000256" key="1">
    <source>
        <dbReference type="ARBA" id="ARBA00001968"/>
    </source>
</evidence>
<dbReference type="PANTHER" id="PTHR34615">
    <property type="entry name" value="PX DOMAIN-CONTAINING PROTEIN"/>
    <property type="match status" value="1"/>
</dbReference>
<name>A0AAU9VUL3_9CNID</name>
<reference evidence="4 5" key="1">
    <citation type="submission" date="2022-05" db="EMBL/GenBank/DDBJ databases">
        <authorList>
            <consortium name="Genoscope - CEA"/>
            <person name="William W."/>
        </authorList>
    </citation>
    <scope>NUCLEOTIDE SEQUENCE [LARGE SCALE GENOMIC DNA]</scope>
</reference>
<dbReference type="PANTHER" id="PTHR34615:SF1">
    <property type="entry name" value="PX DOMAIN-CONTAINING PROTEIN"/>
    <property type="match status" value="1"/>
</dbReference>
<evidence type="ECO:0000256" key="2">
    <source>
        <dbReference type="ARBA" id="ARBA00022723"/>
    </source>
</evidence>
<dbReference type="Pfam" id="PF13359">
    <property type="entry name" value="DDE_Tnp_4"/>
    <property type="match status" value="1"/>
</dbReference>
<dbReference type="InterPro" id="IPR027806">
    <property type="entry name" value="HARBI1_dom"/>
</dbReference>
<evidence type="ECO:0000313" key="4">
    <source>
        <dbReference type="EMBL" id="CAH3038392.1"/>
    </source>
</evidence>
<proteinExistence type="predicted"/>
<gene>
    <name evidence="4" type="ORF">PMEA_00021665</name>
</gene>
<evidence type="ECO:0000313" key="5">
    <source>
        <dbReference type="Proteomes" id="UP001159428"/>
    </source>
</evidence>
<dbReference type="Proteomes" id="UP001159428">
    <property type="component" value="Unassembled WGS sequence"/>
</dbReference>
<organism evidence="4 5">
    <name type="scientific">Pocillopora meandrina</name>
    <dbReference type="NCBI Taxonomy" id="46732"/>
    <lineage>
        <taxon>Eukaryota</taxon>
        <taxon>Metazoa</taxon>
        <taxon>Cnidaria</taxon>
        <taxon>Anthozoa</taxon>
        <taxon>Hexacorallia</taxon>
        <taxon>Scleractinia</taxon>
        <taxon>Astrocoeniina</taxon>
        <taxon>Pocilloporidae</taxon>
        <taxon>Pocillopora</taxon>
    </lineage>
</organism>
<accession>A0AAU9VUL3</accession>
<evidence type="ECO:0000259" key="3">
    <source>
        <dbReference type="Pfam" id="PF13359"/>
    </source>
</evidence>
<keyword evidence="2" id="KW-0479">Metal-binding</keyword>
<dbReference type="EMBL" id="CALNXJ010000004">
    <property type="protein sequence ID" value="CAH3038392.1"/>
    <property type="molecule type" value="Genomic_DNA"/>
</dbReference>
<dbReference type="AlphaFoldDB" id="A0AAU9VUL3"/>
<protein>
    <recommendedName>
        <fullName evidence="3">DDE Tnp4 domain-containing protein</fullName>
    </recommendedName>
</protein>
<dbReference type="GO" id="GO:0046872">
    <property type="term" value="F:metal ion binding"/>
    <property type="evidence" value="ECO:0007669"/>
    <property type="project" value="UniProtKB-KW"/>
</dbReference>
<feature type="domain" description="DDE Tnp4" evidence="3">
    <location>
        <begin position="175"/>
        <end position="332"/>
    </location>
</feature>